<keyword evidence="5 11" id="KW-0285">Flavoprotein</keyword>
<dbReference type="Gene3D" id="3.50.50.60">
    <property type="entry name" value="FAD/NAD(P)-binding domain"/>
    <property type="match status" value="1"/>
</dbReference>
<keyword evidence="8 11" id="KW-0350">Heme biosynthesis</keyword>
<keyword evidence="6 11" id="KW-0274">FAD</keyword>
<evidence type="ECO:0000256" key="6">
    <source>
        <dbReference type="ARBA" id="ARBA00022827"/>
    </source>
</evidence>
<proteinExistence type="inferred from homology"/>
<keyword evidence="9 11" id="KW-0627">Porphyrin biosynthesis</keyword>
<keyword evidence="14" id="KW-1185">Reference proteome</keyword>
<dbReference type="GO" id="GO:0005743">
    <property type="term" value="C:mitochondrial inner membrane"/>
    <property type="evidence" value="ECO:0007669"/>
    <property type="project" value="UniProtKB-SubCell"/>
</dbReference>
<dbReference type="UniPathway" id="UPA00251">
    <property type="reaction ID" value="UER00324"/>
</dbReference>
<keyword evidence="7 11" id="KW-0560">Oxidoreductase</keyword>
<dbReference type="SUPFAM" id="SSF54373">
    <property type="entry name" value="FAD-linked reductases, C-terminal domain"/>
    <property type="match status" value="1"/>
</dbReference>
<dbReference type="AlphaFoldDB" id="A0A5C3QRP5"/>
<evidence type="ECO:0000256" key="5">
    <source>
        <dbReference type="ARBA" id="ARBA00022630"/>
    </source>
</evidence>
<reference evidence="13 14" key="1">
    <citation type="journal article" date="2019" name="Nat. Ecol. Evol.">
        <title>Megaphylogeny resolves global patterns of mushroom evolution.</title>
        <authorList>
            <person name="Varga T."/>
            <person name="Krizsan K."/>
            <person name="Foldi C."/>
            <person name="Dima B."/>
            <person name="Sanchez-Garcia M."/>
            <person name="Sanchez-Ramirez S."/>
            <person name="Szollosi G.J."/>
            <person name="Szarkandi J.G."/>
            <person name="Papp V."/>
            <person name="Albert L."/>
            <person name="Andreopoulos W."/>
            <person name="Angelini C."/>
            <person name="Antonin V."/>
            <person name="Barry K.W."/>
            <person name="Bougher N.L."/>
            <person name="Buchanan P."/>
            <person name="Buyck B."/>
            <person name="Bense V."/>
            <person name="Catcheside P."/>
            <person name="Chovatia M."/>
            <person name="Cooper J."/>
            <person name="Damon W."/>
            <person name="Desjardin D."/>
            <person name="Finy P."/>
            <person name="Geml J."/>
            <person name="Haridas S."/>
            <person name="Hughes K."/>
            <person name="Justo A."/>
            <person name="Karasinski D."/>
            <person name="Kautmanova I."/>
            <person name="Kiss B."/>
            <person name="Kocsube S."/>
            <person name="Kotiranta H."/>
            <person name="LaButti K.M."/>
            <person name="Lechner B.E."/>
            <person name="Liimatainen K."/>
            <person name="Lipzen A."/>
            <person name="Lukacs Z."/>
            <person name="Mihaltcheva S."/>
            <person name="Morgado L.N."/>
            <person name="Niskanen T."/>
            <person name="Noordeloos M.E."/>
            <person name="Ohm R.A."/>
            <person name="Ortiz-Santana B."/>
            <person name="Ovrebo C."/>
            <person name="Racz N."/>
            <person name="Riley R."/>
            <person name="Savchenko A."/>
            <person name="Shiryaev A."/>
            <person name="Soop K."/>
            <person name="Spirin V."/>
            <person name="Szebenyi C."/>
            <person name="Tomsovsky M."/>
            <person name="Tulloss R.E."/>
            <person name="Uehling J."/>
            <person name="Grigoriev I.V."/>
            <person name="Vagvolgyi C."/>
            <person name="Papp T."/>
            <person name="Martin F.M."/>
            <person name="Miettinen O."/>
            <person name="Hibbett D.S."/>
            <person name="Nagy L.G."/>
        </authorList>
    </citation>
    <scope>NUCLEOTIDE SEQUENCE [LARGE SCALE GENOMIC DNA]</scope>
    <source>
        <strain evidence="13 14">CBS 309.79</strain>
    </source>
</reference>
<comment type="pathway">
    <text evidence="2 11">Porphyrin-containing compound metabolism; protoporphyrin-IX biosynthesis; protoporphyrin-IX from protoporphyrinogen-IX: step 1/1.</text>
</comment>
<dbReference type="InterPro" id="IPR002937">
    <property type="entry name" value="Amino_oxidase"/>
</dbReference>
<evidence type="ECO:0000259" key="12">
    <source>
        <dbReference type="Pfam" id="PF01593"/>
    </source>
</evidence>
<dbReference type="PANTHER" id="PTHR42923:SF3">
    <property type="entry name" value="PROTOPORPHYRINOGEN OXIDASE"/>
    <property type="match status" value="1"/>
</dbReference>
<organism evidence="13 14">
    <name type="scientific">Pterulicium gracile</name>
    <dbReference type="NCBI Taxonomy" id="1884261"/>
    <lineage>
        <taxon>Eukaryota</taxon>
        <taxon>Fungi</taxon>
        <taxon>Dikarya</taxon>
        <taxon>Basidiomycota</taxon>
        <taxon>Agaricomycotina</taxon>
        <taxon>Agaricomycetes</taxon>
        <taxon>Agaricomycetidae</taxon>
        <taxon>Agaricales</taxon>
        <taxon>Pleurotineae</taxon>
        <taxon>Pterulaceae</taxon>
        <taxon>Pterulicium</taxon>
    </lineage>
</organism>
<dbReference type="OrthoDB" id="438553at2759"/>
<dbReference type="Proteomes" id="UP000305067">
    <property type="component" value="Unassembled WGS sequence"/>
</dbReference>
<dbReference type="GO" id="GO:0004729">
    <property type="term" value="F:oxygen-dependent protoporphyrinogen oxidase activity"/>
    <property type="evidence" value="ECO:0007669"/>
    <property type="project" value="UniProtKB-UniRule"/>
</dbReference>
<evidence type="ECO:0000256" key="10">
    <source>
        <dbReference type="ARBA" id="ARBA00047554"/>
    </source>
</evidence>
<accession>A0A5C3QRP5</accession>
<evidence type="ECO:0000256" key="11">
    <source>
        <dbReference type="RuleBase" id="RU367069"/>
    </source>
</evidence>
<dbReference type="GO" id="GO:0006782">
    <property type="term" value="P:protoporphyrinogen IX biosynthetic process"/>
    <property type="evidence" value="ECO:0007669"/>
    <property type="project" value="UniProtKB-UniRule"/>
</dbReference>
<comment type="similarity">
    <text evidence="3 11">Belongs to the protoporphyrinogen/coproporphyrinogen oxidase family. Protoporphyrinogen oxidase subfamily.</text>
</comment>
<dbReference type="SUPFAM" id="SSF51905">
    <property type="entry name" value="FAD/NAD(P)-binding domain"/>
    <property type="match status" value="1"/>
</dbReference>
<comment type="catalytic activity">
    <reaction evidence="10 11">
        <text>protoporphyrinogen IX + 3 O2 = protoporphyrin IX + 3 H2O2</text>
        <dbReference type="Rhea" id="RHEA:25576"/>
        <dbReference type="ChEBI" id="CHEBI:15379"/>
        <dbReference type="ChEBI" id="CHEBI:16240"/>
        <dbReference type="ChEBI" id="CHEBI:57306"/>
        <dbReference type="ChEBI" id="CHEBI:57307"/>
        <dbReference type="EC" id="1.3.3.4"/>
    </reaction>
</comment>
<evidence type="ECO:0000256" key="2">
    <source>
        <dbReference type="ARBA" id="ARBA00005073"/>
    </source>
</evidence>
<protein>
    <recommendedName>
        <fullName evidence="4 11">Protoporphyrinogen oxidase</fullName>
        <ecNumber evidence="4 11">1.3.3.4</ecNumber>
    </recommendedName>
</protein>
<comment type="function">
    <text evidence="1 11">Catalyzes the 6-electron oxidation of protoporphyrinogen-IX to form protoporphyrin-IX.</text>
</comment>
<comment type="subcellular location">
    <subcellularLocation>
        <location evidence="11">Mitochondrion inner membrane</location>
    </subcellularLocation>
</comment>
<dbReference type="Pfam" id="PF01593">
    <property type="entry name" value="Amino_oxidase"/>
    <property type="match status" value="1"/>
</dbReference>
<comment type="cofactor">
    <cofactor evidence="11">
        <name>FAD</name>
        <dbReference type="ChEBI" id="CHEBI:57692"/>
    </cofactor>
    <text evidence="11">Binds 1 FAD per subunit.</text>
</comment>
<dbReference type="InterPro" id="IPR050464">
    <property type="entry name" value="Zeta_carotene_desat/Oxidored"/>
</dbReference>
<evidence type="ECO:0000256" key="8">
    <source>
        <dbReference type="ARBA" id="ARBA00023133"/>
    </source>
</evidence>
<dbReference type="InterPro" id="IPR004572">
    <property type="entry name" value="Protoporphyrinogen_oxidase"/>
</dbReference>
<evidence type="ECO:0000256" key="1">
    <source>
        <dbReference type="ARBA" id="ARBA00002600"/>
    </source>
</evidence>
<name>A0A5C3QRP5_9AGAR</name>
<evidence type="ECO:0000256" key="3">
    <source>
        <dbReference type="ARBA" id="ARBA00010551"/>
    </source>
</evidence>
<sequence length="509" mass="54269">MPPTTIAVLGSGITGLSAAFHLSRRFPHAAITVIDKNPNSGGWVRSKRHKLPKGGSVLLEAGPRSLRPNALSLLELINLLRLEDTLIATPKSSPAAKSRFIHVPGTRGLARIPTSVLSFLSSPLSSVILPAALREPFLFKNRPEADRGLDADESFHSFFSRRFGEKFARILGSALVHGIYAADSRQLSIRAAFPSLYQLEDAGKGSVGRGVLLSSLAPRPARDTADYELGGTLDLMKDVSVYSFRDGLSTLCDALQRNVQANPNITILQGTGVESIELGTTPNDGFNIALTSGEVTAPSHVVSTLPLPVLQRILQQPGTNAPALPHLNANTYTSVNVFNLVFPKSPSTRIHPEGFGYLVSRPAAGYDDESRNPAGILGTVFDSCAVAEQDESPSDSSEQYTKMTVMQGGPYTNRPQPTVDTIVSALAGHLTSPRSSTKARLPDPVAYEVHENKDCIPLYTPGHVTRMQELKDALRSGPWGGRLEVIGAGVGGVSLGDCAESGKRAGASW</sequence>
<feature type="domain" description="Amine oxidase" evidence="12">
    <location>
        <begin position="13"/>
        <end position="505"/>
    </location>
</feature>
<dbReference type="InterPro" id="IPR036188">
    <property type="entry name" value="FAD/NAD-bd_sf"/>
</dbReference>
<evidence type="ECO:0000256" key="9">
    <source>
        <dbReference type="ARBA" id="ARBA00023244"/>
    </source>
</evidence>
<dbReference type="EMBL" id="ML178818">
    <property type="protein sequence ID" value="TFL04633.1"/>
    <property type="molecule type" value="Genomic_DNA"/>
</dbReference>
<dbReference type="STRING" id="1884261.A0A5C3QRP5"/>
<evidence type="ECO:0000256" key="7">
    <source>
        <dbReference type="ARBA" id="ARBA00023002"/>
    </source>
</evidence>
<gene>
    <name evidence="13" type="ORF">BDV98DRAFT_648503</name>
</gene>
<dbReference type="EC" id="1.3.3.4" evidence="4 11"/>
<dbReference type="NCBIfam" id="TIGR00562">
    <property type="entry name" value="proto_IX_ox"/>
    <property type="match status" value="1"/>
</dbReference>
<dbReference type="PANTHER" id="PTHR42923">
    <property type="entry name" value="PROTOPORPHYRINOGEN OXIDASE"/>
    <property type="match status" value="1"/>
</dbReference>
<evidence type="ECO:0000313" key="14">
    <source>
        <dbReference type="Proteomes" id="UP000305067"/>
    </source>
</evidence>
<feature type="non-terminal residue" evidence="13">
    <location>
        <position position="1"/>
    </location>
</feature>
<evidence type="ECO:0000256" key="4">
    <source>
        <dbReference type="ARBA" id="ARBA00012867"/>
    </source>
</evidence>
<evidence type="ECO:0000313" key="13">
    <source>
        <dbReference type="EMBL" id="TFL04633.1"/>
    </source>
</evidence>